<dbReference type="GO" id="GO:0005737">
    <property type="term" value="C:cytoplasm"/>
    <property type="evidence" value="ECO:0007669"/>
    <property type="project" value="TreeGrafter"/>
</dbReference>
<dbReference type="GO" id="GO:0016831">
    <property type="term" value="F:carboxy-lyase activity"/>
    <property type="evidence" value="ECO:0007669"/>
    <property type="project" value="UniProtKB-KW"/>
</dbReference>
<dbReference type="Gene3D" id="3.40.640.10">
    <property type="entry name" value="Type I PLP-dependent aspartate aminotransferase-like (Major domain)"/>
    <property type="match status" value="1"/>
</dbReference>
<dbReference type="PRINTS" id="PR00800">
    <property type="entry name" value="YHDCRBOXLASE"/>
</dbReference>
<dbReference type="Pfam" id="PF00282">
    <property type="entry name" value="Pyridoxal_deC"/>
    <property type="match status" value="1"/>
</dbReference>
<sequence>MSIPQFYLHERKRGGGMIQPTTTDGVLTAMIAARGAAIANLKKCNEDIEDSCLLQKLNQMIVAVSEVAVVDKAMQEDADKGLVPFFVVATLGTPSVFSCDHLAEIGPVCCRYCAWLHVDASYGGAAFLCPEFRPLMSGIEYSSSFTTSPHQWLLTHHDCSILYVKEKKKFLKSLTIDHPYLKLKKIDEDFNNWTIPLTRRFRSIKLWFVMRDNGIEGLQAYIWNHCLLAKCFEELINKDTRFKVVYEVWFGIVCFRLCGSDELNKNLLKSINSSQEIFLTSTTAKGQYIIQFSVSYQCATEEDICTAWKIIQKHATKVLQGDDTCTKKPTTKPPPEKQNSKQLCTTHKN</sequence>
<gene>
    <name evidence="8" type="ORF">L9F63_003045</name>
</gene>
<dbReference type="GO" id="GO:0019752">
    <property type="term" value="P:carboxylic acid metabolic process"/>
    <property type="evidence" value="ECO:0007669"/>
    <property type="project" value="InterPro"/>
</dbReference>
<keyword evidence="9" id="KW-1185">Reference proteome</keyword>
<dbReference type="InterPro" id="IPR015424">
    <property type="entry name" value="PyrdxlP-dep_Trfase"/>
</dbReference>
<comment type="similarity">
    <text evidence="2 6">Belongs to the group II decarboxylase family.</text>
</comment>
<dbReference type="GO" id="GO:0006520">
    <property type="term" value="P:amino acid metabolic process"/>
    <property type="evidence" value="ECO:0007669"/>
    <property type="project" value="InterPro"/>
</dbReference>
<dbReference type="Gene3D" id="3.90.1150.10">
    <property type="entry name" value="Aspartate Aminotransferase, domain 1"/>
    <property type="match status" value="1"/>
</dbReference>
<comment type="cofactor">
    <cofactor evidence="1 6">
        <name>pyridoxal 5'-phosphate</name>
        <dbReference type="ChEBI" id="CHEBI:597326"/>
    </cofactor>
</comment>
<evidence type="ECO:0000313" key="8">
    <source>
        <dbReference type="EMBL" id="KAJ9585154.1"/>
    </source>
</evidence>
<accession>A0AAD7ZQS6</accession>
<evidence type="ECO:0000256" key="5">
    <source>
        <dbReference type="ARBA" id="ARBA00023239"/>
    </source>
</evidence>
<dbReference type="InterPro" id="IPR015422">
    <property type="entry name" value="PyrdxlP-dep_Trfase_small"/>
</dbReference>
<evidence type="ECO:0008006" key="10">
    <source>
        <dbReference type="Google" id="ProtNLM"/>
    </source>
</evidence>
<dbReference type="PANTHER" id="PTHR11999:SF70">
    <property type="entry name" value="MIP05841P"/>
    <property type="match status" value="1"/>
</dbReference>
<comment type="caution">
    <text evidence="8">The sequence shown here is derived from an EMBL/GenBank/DDBJ whole genome shotgun (WGS) entry which is preliminary data.</text>
</comment>
<dbReference type="PANTHER" id="PTHR11999">
    <property type="entry name" value="GROUP II PYRIDOXAL-5-PHOSPHATE DECARBOXYLASE"/>
    <property type="match status" value="1"/>
</dbReference>
<evidence type="ECO:0000256" key="1">
    <source>
        <dbReference type="ARBA" id="ARBA00001933"/>
    </source>
</evidence>
<keyword evidence="4 6" id="KW-0663">Pyridoxal phosphate</keyword>
<feature type="compositionally biased region" description="Polar residues" evidence="7">
    <location>
        <begin position="340"/>
        <end position="349"/>
    </location>
</feature>
<evidence type="ECO:0000256" key="3">
    <source>
        <dbReference type="ARBA" id="ARBA00022793"/>
    </source>
</evidence>
<dbReference type="SUPFAM" id="SSF53383">
    <property type="entry name" value="PLP-dependent transferases"/>
    <property type="match status" value="1"/>
</dbReference>
<evidence type="ECO:0000256" key="4">
    <source>
        <dbReference type="ARBA" id="ARBA00022898"/>
    </source>
</evidence>
<dbReference type="InterPro" id="IPR010977">
    <property type="entry name" value="Aromatic_deC"/>
</dbReference>
<proteinExistence type="inferred from homology"/>
<dbReference type="GO" id="GO:0030170">
    <property type="term" value="F:pyridoxal phosphate binding"/>
    <property type="evidence" value="ECO:0007669"/>
    <property type="project" value="InterPro"/>
</dbReference>
<evidence type="ECO:0000256" key="6">
    <source>
        <dbReference type="RuleBase" id="RU000382"/>
    </source>
</evidence>
<evidence type="ECO:0000313" key="9">
    <source>
        <dbReference type="Proteomes" id="UP001233999"/>
    </source>
</evidence>
<reference evidence="8" key="2">
    <citation type="submission" date="2023-05" db="EMBL/GenBank/DDBJ databases">
        <authorList>
            <person name="Fouks B."/>
        </authorList>
    </citation>
    <scope>NUCLEOTIDE SEQUENCE</scope>
    <source>
        <strain evidence="8">Stay&amp;Tobe</strain>
        <tissue evidence="8">Testes</tissue>
    </source>
</reference>
<name>A0AAD7ZQS6_DIPPU</name>
<evidence type="ECO:0000256" key="2">
    <source>
        <dbReference type="ARBA" id="ARBA00009533"/>
    </source>
</evidence>
<feature type="region of interest" description="Disordered" evidence="7">
    <location>
        <begin position="322"/>
        <end position="349"/>
    </location>
</feature>
<dbReference type="Proteomes" id="UP001233999">
    <property type="component" value="Unassembled WGS sequence"/>
</dbReference>
<keyword evidence="5 6" id="KW-0456">Lyase</keyword>
<evidence type="ECO:0000256" key="7">
    <source>
        <dbReference type="SAM" id="MobiDB-lite"/>
    </source>
</evidence>
<reference evidence="8" key="1">
    <citation type="journal article" date="2023" name="IScience">
        <title>Live-bearing cockroach genome reveals convergent evolutionary mechanisms linked to viviparity in insects and beyond.</title>
        <authorList>
            <person name="Fouks B."/>
            <person name="Harrison M.C."/>
            <person name="Mikhailova A.A."/>
            <person name="Marchal E."/>
            <person name="English S."/>
            <person name="Carruthers M."/>
            <person name="Jennings E.C."/>
            <person name="Chiamaka E.L."/>
            <person name="Frigard R.A."/>
            <person name="Pippel M."/>
            <person name="Attardo G.M."/>
            <person name="Benoit J.B."/>
            <person name="Bornberg-Bauer E."/>
            <person name="Tobe S.S."/>
        </authorList>
    </citation>
    <scope>NUCLEOTIDE SEQUENCE</scope>
    <source>
        <strain evidence="8">Stay&amp;Tobe</strain>
    </source>
</reference>
<protein>
    <recommendedName>
        <fullName evidence="10">Aromatic-L-amino-acid decarboxylase</fullName>
    </recommendedName>
</protein>
<keyword evidence="3" id="KW-0210">Decarboxylase</keyword>
<dbReference type="EMBL" id="JASPKZ010007295">
    <property type="protein sequence ID" value="KAJ9585154.1"/>
    <property type="molecule type" value="Genomic_DNA"/>
</dbReference>
<dbReference type="InterPro" id="IPR015421">
    <property type="entry name" value="PyrdxlP-dep_Trfase_major"/>
</dbReference>
<dbReference type="InterPro" id="IPR002129">
    <property type="entry name" value="PyrdxlP-dep_de-COase"/>
</dbReference>
<organism evidence="8 9">
    <name type="scientific">Diploptera punctata</name>
    <name type="common">Pacific beetle cockroach</name>
    <dbReference type="NCBI Taxonomy" id="6984"/>
    <lineage>
        <taxon>Eukaryota</taxon>
        <taxon>Metazoa</taxon>
        <taxon>Ecdysozoa</taxon>
        <taxon>Arthropoda</taxon>
        <taxon>Hexapoda</taxon>
        <taxon>Insecta</taxon>
        <taxon>Pterygota</taxon>
        <taxon>Neoptera</taxon>
        <taxon>Polyneoptera</taxon>
        <taxon>Dictyoptera</taxon>
        <taxon>Blattodea</taxon>
        <taxon>Blaberoidea</taxon>
        <taxon>Blaberidae</taxon>
        <taxon>Diplopterinae</taxon>
        <taxon>Diploptera</taxon>
    </lineage>
</organism>
<dbReference type="AlphaFoldDB" id="A0AAD7ZQS6"/>